<dbReference type="AlphaFoldDB" id="A0A134ARM2"/>
<keyword evidence="2" id="KW-1185">Reference proteome</keyword>
<evidence type="ECO:0000313" key="1">
    <source>
        <dbReference type="EMBL" id="KXB70352.1"/>
    </source>
</evidence>
<accession>A0A134ARM2</accession>
<dbReference type="PATRIC" id="fig|157687.3.peg.18"/>
<evidence type="ECO:0000313" key="2">
    <source>
        <dbReference type="Proteomes" id="UP000070483"/>
    </source>
</evidence>
<organism evidence="1 2">
    <name type="scientific">Leptotrichia wadei</name>
    <dbReference type="NCBI Taxonomy" id="157687"/>
    <lineage>
        <taxon>Bacteria</taxon>
        <taxon>Fusobacteriati</taxon>
        <taxon>Fusobacteriota</taxon>
        <taxon>Fusobacteriia</taxon>
        <taxon>Fusobacteriales</taxon>
        <taxon>Leptotrichiaceae</taxon>
        <taxon>Leptotrichia</taxon>
    </lineage>
</organism>
<dbReference type="STRING" id="157687.HMPREF3180_00019"/>
<dbReference type="OrthoDB" id="9776582at2"/>
<comment type="caution">
    <text evidence="1">The sequence shown here is derived from an EMBL/GenBank/DDBJ whole genome shotgun (WGS) entry which is preliminary data.</text>
</comment>
<dbReference type="RefSeq" id="WP_060917135.1">
    <property type="nucleotide sequence ID" value="NZ_KQ959998.1"/>
</dbReference>
<dbReference type="Proteomes" id="UP000070483">
    <property type="component" value="Unassembled WGS sequence"/>
</dbReference>
<dbReference type="EMBL" id="LSDD01000003">
    <property type="protein sequence ID" value="KXB70352.1"/>
    <property type="molecule type" value="Genomic_DNA"/>
</dbReference>
<reference evidence="2" key="1">
    <citation type="submission" date="2016-01" db="EMBL/GenBank/DDBJ databases">
        <authorList>
            <person name="Mitreva M."/>
            <person name="Pepin K.H."/>
            <person name="Mihindukulasuriya K.A."/>
            <person name="Fulton R."/>
            <person name="Fronick C."/>
            <person name="O'Laughlin M."/>
            <person name="Miner T."/>
            <person name="Herter B."/>
            <person name="Rosa B.A."/>
            <person name="Cordes M."/>
            <person name="Tomlinson C."/>
            <person name="Wollam A."/>
            <person name="Palsikar V.B."/>
            <person name="Mardis E.R."/>
            <person name="Wilson R.K."/>
        </authorList>
    </citation>
    <scope>NUCLEOTIDE SEQUENCE [LARGE SCALE GENOMIC DNA]</scope>
    <source>
        <strain evidence="2">KA00185</strain>
    </source>
</reference>
<evidence type="ECO:0008006" key="3">
    <source>
        <dbReference type="Google" id="ProtNLM"/>
    </source>
</evidence>
<gene>
    <name evidence="1" type="ORF">HMPREF3180_00019</name>
</gene>
<protein>
    <recommendedName>
        <fullName evidence="3">HTH HARE-type domain-containing protein</fullName>
    </recommendedName>
</protein>
<proteinExistence type="predicted"/>
<name>A0A134ARM2_9FUSO</name>
<sequence length="253" mass="30116">MKQYEAVILTLEKLGGVATLGELNHEVFKIEECEWKTKTPFASIRRIVQQRKEIYKIKPGLYGLEQFRKENELRGIIQEDEKNKNSEEMIKFNHSYYQGLLLEIGNLKKMDTFIPNQDKNKNFINKKLGDLRSLEKVPKFSYPKIVNRTSTIDVIWFNNRFSDDKEVKLPHSFFEVEHSTDIQNSLLKYNDLQDFYTEMFIVADEIRKKEFEKKIGYSAFKDLKVNNRVKFLSYNRLVELYEITKKNLQGINF</sequence>